<sequence>MTEPRSERGARVVDTIVHSISRLITVDERRRVIHDAAVAIDGGVIVAVGQTPEVLTAFTSDQRIDATDRVATPGLIDCHLHSSFQLSRGLADEANAREFLVQRMYPYEAALTNDDVRLSSRMAAREMLLHGTTTYVDPGNAHPAETVAGVGPSGIRAVIAASAFDLGGSDFGAVPAELVASPDIAAERAAGLFRDFEGAHDDRVRVSVSFRGLNNSSDDLIRALDAVARDHGALLQTHACFNYSTHDSSVQKFGVPEIERLDRLGALHERTLLVHGAWLEPHEVVLIRERGANVVVNPSSSMHNGYGNIQVGHAPELLADGVTVALGSDHACSGPVDLVREMFLAACGYKEARMIPRVMPPETVVEMATINAARAIGQADRLGSVEIGKQADLVLFDATTPEWQPLFNPVSNLVYSATGSSVSTVLVGGRVVVEGGRLQLVDEAELQADLMHAIPDFAKRVGAESLTTDRWPTVS</sequence>
<evidence type="ECO:0000313" key="3">
    <source>
        <dbReference type="EMBL" id="GAA4550309.1"/>
    </source>
</evidence>
<dbReference type="InterPro" id="IPR006680">
    <property type="entry name" value="Amidohydro-rel"/>
</dbReference>
<dbReference type="Proteomes" id="UP001501598">
    <property type="component" value="Unassembled WGS sequence"/>
</dbReference>
<dbReference type="Gene3D" id="3.20.20.140">
    <property type="entry name" value="Metal-dependent hydrolases"/>
    <property type="match status" value="1"/>
</dbReference>
<keyword evidence="4" id="KW-1185">Reference proteome</keyword>
<dbReference type="SUPFAM" id="SSF51338">
    <property type="entry name" value="Composite domain of metallo-dependent hydrolases"/>
    <property type="match status" value="2"/>
</dbReference>
<organism evidence="3 4">
    <name type="scientific">Pseudonocardia xishanensis</name>
    <dbReference type="NCBI Taxonomy" id="630995"/>
    <lineage>
        <taxon>Bacteria</taxon>
        <taxon>Bacillati</taxon>
        <taxon>Actinomycetota</taxon>
        <taxon>Actinomycetes</taxon>
        <taxon>Pseudonocardiales</taxon>
        <taxon>Pseudonocardiaceae</taxon>
        <taxon>Pseudonocardia</taxon>
    </lineage>
</organism>
<evidence type="ECO:0000259" key="2">
    <source>
        <dbReference type="Pfam" id="PF01979"/>
    </source>
</evidence>
<dbReference type="EMBL" id="BAABGT010000056">
    <property type="protein sequence ID" value="GAA4550309.1"/>
    <property type="molecule type" value="Genomic_DNA"/>
</dbReference>
<dbReference type="InterPro" id="IPR050287">
    <property type="entry name" value="MTA/SAH_deaminase"/>
</dbReference>
<dbReference type="RefSeq" id="WP_345420638.1">
    <property type="nucleotide sequence ID" value="NZ_BAABGT010000056.1"/>
</dbReference>
<dbReference type="InterPro" id="IPR032466">
    <property type="entry name" value="Metal_Hydrolase"/>
</dbReference>
<dbReference type="Gene3D" id="2.30.40.10">
    <property type="entry name" value="Urease, subunit C, domain 1"/>
    <property type="match status" value="1"/>
</dbReference>
<dbReference type="SUPFAM" id="SSF51556">
    <property type="entry name" value="Metallo-dependent hydrolases"/>
    <property type="match status" value="1"/>
</dbReference>
<accession>A0ABP8RVY3</accession>
<reference evidence="4" key="1">
    <citation type="journal article" date="2019" name="Int. J. Syst. Evol. Microbiol.">
        <title>The Global Catalogue of Microorganisms (GCM) 10K type strain sequencing project: providing services to taxonomists for standard genome sequencing and annotation.</title>
        <authorList>
            <consortium name="The Broad Institute Genomics Platform"/>
            <consortium name="The Broad Institute Genome Sequencing Center for Infectious Disease"/>
            <person name="Wu L."/>
            <person name="Ma J."/>
        </authorList>
    </citation>
    <scope>NUCLEOTIDE SEQUENCE [LARGE SCALE GENOMIC DNA]</scope>
    <source>
        <strain evidence="4">JCM 17906</strain>
    </source>
</reference>
<gene>
    <name evidence="3" type="ORF">GCM10023175_40160</name>
</gene>
<feature type="domain" description="Amidohydrolase-related" evidence="2">
    <location>
        <begin position="71"/>
        <end position="432"/>
    </location>
</feature>
<name>A0ABP8RVY3_9PSEU</name>
<dbReference type="PANTHER" id="PTHR43794">
    <property type="entry name" value="AMINOHYDROLASE SSNA-RELATED"/>
    <property type="match status" value="1"/>
</dbReference>
<protein>
    <submittedName>
        <fullName evidence="3">Amidohydrolase</fullName>
    </submittedName>
</protein>
<dbReference type="PANTHER" id="PTHR43794:SF11">
    <property type="entry name" value="AMIDOHYDROLASE-RELATED DOMAIN-CONTAINING PROTEIN"/>
    <property type="match status" value="1"/>
</dbReference>
<dbReference type="Pfam" id="PF01979">
    <property type="entry name" value="Amidohydro_1"/>
    <property type="match status" value="1"/>
</dbReference>
<comment type="caution">
    <text evidence="3">The sequence shown here is derived from an EMBL/GenBank/DDBJ whole genome shotgun (WGS) entry which is preliminary data.</text>
</comment>
<keyword evidence="1" id="KW-0378">Hydrolase</keyword>
<evidence type="ECO:0000313" key="4">
    <source>
        <dbReference type="Proteomes" id="UP001501598"/>
    </source>
</evidence>
<proteinExistence type="predicted"/>
<dbReference type="InterPro" id="IPR011059">
    <property type="entry name" value="Metal-dep_hydrolase_composite"/>
</dbReference>
<evidence type="ECO:0000256" key="1">
    <source>
        <dbReference type="ARBA" id="ARBA00022801"/>
    </source>
</evidence>